<evidence type="ECO:0000313" key="2">
    <source>
        <dbReference type="EMBL" id="MBC2177844.1"/>
    </source>
</evidence>
<protein>
    <submittedName>
        <fullName evidence="2">Uncharacterized protein</fullName>
    </submittedName>
</protein>
<sequence>MNKRDYSLLSDQDLLQVIEDASNEMLTRQRKLADKVKKAKIAARAAGSYEFPFSMTDKFSNKPYVARLGWDEEKSQITRDFEKSFMQAEGFDSHVTVSGVFKAAETDIFEIREGVTKIKIAAKGKLRFLCRKYDSEKFGYVQAYLAGVIDVDELLEICKDVPKEVVVPDDLKD</sequence>
<dbReference type="EMBL" id="JAARYD010000007">
    <property type="protein sequence ID" value="MBC2177844.1"/>
    <property type="molecule type" value="Genomic_DNA"/>
</dbReference>
<gene>
    <name evidence="1" type="ORF">HCB27_13960</name>
    <name evidence="2" type="ORF">HCB27_14535</name>
</gene>
<comment type="caution">
    <text evidence="2">The sequence shown here is derived from an EMBL/GenBank/DDBJ whole genome shotgun (WGS) entry which is preliminary data.</text>
</comment>
<reference evidence="2 3" key="1">
    <citation type="submission" date="2020-03" db="EMBL/GenBank/DDBJ databases">
        <title>Soil Listeria distribution.</title>
        <authorList>
            <person name="Liao J."/>
            <person name="Wiedmann M."/>
        </authorList>
    </citation>
    <scope>NUCLEOTIDE SEQUENCE [LARGE SCALE GENOMIC DNA]</scope>
    <source>
        <strain evidence="2 3">FSL L7-0259</strain>
    </source>
</reference>
<proteinExistence type="predicted"/>
<accession>A0A7X0Z9H2</accession>
<dbReference type="Proteomes" id="UP000541735">
    <property type="component" value="Unassembled WGS sequence"/>
</dbReference>
<evidence type="ECO:0000313" key="1">
    <source>
        <dbReference type="EMBL" id="MBC2177735.1"/>
    </source>
</evidence>
<organism evidence="2 3">
    <name type="scientific">Listeria booriae</name>
    <dbReference type="NCBI Taxonomy" id="1552123"/>
    <lineage>
        <taxon>Bacteria</taxon>
        <taxon>Bacillati</taxon>
        <taxon>Bacillota</taxon>
        <taxon>Bacilli</taxon>
        <taxon>Bacillales</taxon>
        <taxon>Listeriaceae</taxon>
        <taxon>Listeria</taxon>
    </lineage>
</organism>
<evidence type="ECO:0000313" key="3">
    <source>
        <dbReference type="Proteomes" id="UP000541735"/>
    </source>
</evidence>
<dbReference type="EMBL" id="JAARYD010000007">
    <property type="protein sequence ID" value="MBC2177735.1"/>
    <property type="molecule type" value="Genomic_DNA"/>
</dbReference>
<name>A0A7X0Z9H2_9LIST</name>
<dbReference type="RefSeq" id="WP_185549295.1">
    <property type="nucleotide sequence ID" value="NZ_JAARYD010000007.1"/>
</dbReference>
<dbReference type="AlphaFoldDB" id="A0A7X0Z9H2"/>